<feature type="chain" id="PRO_5021366802" evidence="2">
    <location>
        <begin position="20"/>
        <end position="82"/>
    </location>
</feature>
<feature type="signal peptide" evidence="2">
    <location>
        <begin position="1"/>
        <end position="19"/>
    </location>
</feature>
<gene>
    <name evidence="3" type="ORF">BOTNAR_0698g00040</name>
</gene>
<evidence type="ECO:0000256" key="1">
    <source>
        <dbReference type="SAM" id="MobiDB-lite"/>
    </source>
</evidence>
<evidence type="ECO:0000313" key="3">
    <source>
        <dbReference type="EMBL" id="TGO45125.1"/>
    </source>
</evidence>
<evidence type="ECO:0000256" key="2">
    <source>
        <dbReference type="SAM" id="SignalP"/>
    </source>
</evidence>
<keyword evidence="2" id="KW-0732">Signal</keyword>
<sequence length="82" mass="9307">MQMLKITAILAFAASFAAAAPSSRLNGVAKRQTTEFGPYPEDDYNTKRQTTEFGPYPEDDYNTKRQTTEFGPYPEDDYNNKN</sequence>
<reference evidence="3 4" key="1">
    <citation type="submission" date="2017-12" db="EMBL/GenBank/DDBJ databases">
        <title>Comparative genomics of Botrytis spp.</title>
        <authorList>
            <person name="Valero-Jimenez C.A."/>
            <person name="Tapia P."/>
            <person name="Veloso J."/>
            <person name="Silva-Moreno E."/>
            <person name="Staats M."/>
            <person name="Valdes J.H."/>
            <person name="Van Kan J.A.L."/>
        </authorList>
    </citation>
    <scope>NUCLEOTIDE SEQUENCE [LARGE SCALE GENOMIC DNA]</scope>
    <source>
        <strain evidence="3 4">MUCL2120</strain>
    </source>
</reference>
<protein>
    <submittedName>
        <fullName evidence="3">Uncharacterized protein</fullName>
    </submittedName>
</protein>
<dbReference type="AlphaFoldDB" id="A0A4Z1H8E9"/>
<accession>A0A4Z1H8E9</accession>
<dbReference type="Proteomes" id="UP000297452">
    <property type="component" value="Unassembled WGS sequence"/>
</dbReference>
<evidence type="ECO:0000313" key="4">
    <source>
        <dbReference type="Proteomes" id="UP000297452"/>
    </source>
</evidence>
<dbReference type="EMBL" id="PQXJ01000695">
    <property type="protein sequence ID" value="TGO45125.1"/>
    <property type="molecule type" value="Genomic_DNA"/>
</dbReference>
<proteinExistence type="predicted"/>
<name>A0A4Z1H8E9_9HELO</name>
<organism evidence="3 4">
    <name type="scientific">Botryotinia narcissicola</name>
    <dbReference type="NCBI Taxonomy" id="278944"/>
    <lineage>
        <taxon>Eukaryota</taxon>
        <taxon>Fungi</taxon>
        <taxon>Dikarya</taxon>
        <taxon>Ascomycota</taxon>
        <taxon>Pezizomycotina</taxon>
        <taxon>Leotiomycetes</taxon>
        <taxon>Helotiales</taxon>
        <taxon>Sclerotiniaceae</taxon>
        <taxon>Botryotinia</taxon>
    </lineage>
</organism>
<feature type="region of interest" description="Disordered" evidence="1">
    <location>
        <begin position="23"/>
        <end position="82"/>
    </location>
</feature>
<keyword evidence="4" id="KW-1185">Reference proteome</keyword>
<comment type="caution">
    <text evidence="3">The sequence shown here is derived from an EMBL/GenBank/DDBJ whole genome shotgun (WGS) entry which is preliminary data.</text>
</comment>
<dbReference type="OrthoDB" id="3520189at2759"/>